<keyword evidence="8" id="KW-1185">Reference proteome</keyword>
<dbReference type="InterPro" id="IPR006311">
    <property type="entry name" value="TAT_signal"/>
</dbReference>
<dbReference type="EMBL" id="JBHTKR010000005">
    <property type="protein sequence ID" value="MFD1195546.1"/>
    <property type="molecule type" value="Genomic_DNA"/>
</dbReference>
<protein>
    <submittedName>
        <fullName evidence="7">MBL fold metallo-hydrolase</fullName>
    </submittedName>
</protein>
<evidence type="ECO:0000259" key="6">
    <source>
        <dbReference type="SMART" id="SM00849"/>
    </source>
</evidence>
<organism evidence="7 8">
    <name type="scientific">Seohaeicola saemankumensis</name>
    <dbReference type="NCBI Taxonomy" id="481181"/>
    <lineage>
        <taxon>Bacteria</taxon>
        <taxon>Pseudomonadati</taxon>
        <taxon>Pseudomonadota</taxon>
        <taxon>Alphaproteobacteria</taxon>
        <taxon>Rhodobacterales</taxon>
        <taxon>Roseobacteraceae</taxon>
        <taxon>Seohaeicola</taxon>
    </lineage>
</organism>
<name>A0ABW3TF78_9RHOB</name>
<comment type="caution">
    <text evidence="7">The sequence shown here is derived from an EMBL/GenBank/DDBJ whole genome shotgun (WGS) entry which is preliminary data.</text>
</comment>
<dbReference type="PANTHER" id="PTHR42978">
    <property type="entry name" value="QUORUM-QUENCHING LACTONASE YTNP-RELATED-RELATED"/>
    <property type="match status" value="1"/>
</dbReference>
<keyword evidence="5" id="KW-0732">Signal</keyword>
<dbReference type="Gene3D" id="3.60.15.10">
    <property type="entry name" value="Ribonuclease Z/Hydroxyacylglutathione hydrolase-like"/>
    <property type="match status" value="1"/>
</dbReference>
<proteinExistence type="inferred from homology"/>
<dbReference type="RefSeq" id="WP_380792395.1">
    <property type="nucleotide sequence ID" value="NZ_JBHTKR010000005.1"/>
</dbReference>
<feature type="signal peptide" evidence="5">
    <location>
        <begin position="1"/>
        <end position="30"/>
    </location>
</feature>
<evidence type="ECO:0000256" key="4">
    <source>
        <dbReference type="ARBA" id="ARBA00022833"/>
    </source>
</evidence>
<feature type="domain" description="Metallo-beta-lactamase" evidence="6">
    <location>
        <begin position="95"/>
        <end position="280"/>
    </location>
</feature>
<gene>
    <name evidence="7" type="ORF">ACFQ3C_12810</name>
</gene>
<dbReference type="SUPFAM" id="SSF56281">
    <property type="entry name" value="Metallo-hydrolase/oxidoreductase"/>
    <property type="match status" value="1"/>
</dbReference>
<feature type="chain" id="PRO_5047462446" evidence="5">
    <location>
        <begin position="31"/>
        <end position="309"/>
    </location>
</feature>
<evidence type="ECO:0000256" key="2">
    <source>
        <dbReference type="ARBA" id="ARBA00022723"/>
    </source>
</evidence>
<dbReference type="InterPro" id="IPR051013">
    <property type="entry name" value="MBL_superfamily_lactonases"/>
</dbReference>
<dbReference type="InterPro" id="IPR036866">
    <property type="entry name" value="RibonucZ/Hydroxyglut_hydro"/>
</dbReference>
<dbReference type="PANTHER" id="PTHR42978:SF6">
    <property type="entry name" value="QUORUM-QUENCHING LACTONASE YTNP-RELATED"/>
    <property type="match status" value="1"/>
</dbReference>
<evidence type="ECO:0000313" key="7">
    <source>
        <dbReference type="EMBL" id="MFD1195546.1"/>
    </source>
</evidence>
<evidence type="ECO:0000256" key="1">
    <source>
        <dbReference type="ARBA" id="ARBA00007749"/>
    </source>
</evidence>
<dbReference type="SMART" id="SM00849">
    <property type="entry name" value="Lactamase_B"/>
    <property type="match status" value="1"/>
</dbReference>
<accession>A0ABW3TF78</accession>
<reference evidence="8" key="1">
    <citation type="journal article" date="2019" name="Int. J. Syst. Evol. Microbiol.">
        <title>The Global Catalogue of Microorganisms (GCM) 10K type strain sequencing project: providing services to taxonomists for standard genome sequencing and annotation.</title>
        <authorList>
            <consortium name="The Broad Institute Genomics Platform"/>
            <consortium name="The Broad Institute Genome Sequencing Center for Infectious Disease"/>
            <person name="Wu L."/>
            <person name="Ma J."/>
        </authorList>
    </citation>
    <scope>NUCLEOTIDE SEQUENCE [LARGE SCALE GENOMIC DNA]</scope>
    <source>
        <strain evidence="8">CCUG 55328</strain>
    </source>
</reference>
<keyword evidence="2" id="KW-0479">Metal-binding</keyword>
<keyword evidence="3" id="KW-0378">Hydrolase</keyword>
<evidence type="ECO:0000256" key="3">
    <source>
        <dbReference type="ARBA" id="ARBA00022801"/>
    </source>
</evidence>
<dbReference type="InterPro" id="IPR001279">
    <property type="entry name" value="Metallo-B-lactamas"/>
</dbReference>
<comment type="similarity">
    <text evidence="1">Belongs to the metallo-beta-lactamase superfamily.</text>
</comment>
<dbReference type="PROSITE" id="PS51318">
    <property type="entry name" value="TAT"/>
    <property type="match status" value="1"/>
</dbReference>
<sequence>MTKINMSRRSVLASAAALPLAGVAATGAKAAAPLMGASRAPYNRIKLGGFDVTSLLAGTRTVPDPNTIFGLNVTPEEFAAASDAALIPTDKSQFFFTPTVINTGAELVLFDTGLNGAGITAALAAAGYTPDQIDVVVLTHMHGDHIGGLMTDGAPTFPNARYVTGSAEFDHWNGTDNEGFANNVRPMAEKTEMIGDGGTVASGITSMAAFGHTPGHMTYMIESEGQQLVLGADFANHYVWSLAHPDWEVRFDMDKQAAAATRRSILGMLAADRIPFIGYHMPFPALGYVEARGEGFHYVPASYQFVMDS</sequence>
<dbReference type="Proteomes" id="UP001597151">
    <property type="component" value="Unassembled WGS sequence"/>
</dbReference>
<evidence type="ECO:0000256" key="5">
    <source>
        <dbReference type="SAM" id="SignalP"/>
    </source>
</evidence>
<evidence type="ECO:0000313" key="8">
    <source>
        <dbReference type="Proteomes" id="UP001597151"/>
    </source>
</evidence>
<keyword evidence="4" id="KW-0862">Zinc</keyword>
<dbReference type="Pfam" id="PF00753">
    <property type="entry name" value="Lactamase_B"/>
    <property type="match status" value="1"/>
</dbReference>
<dbReference type="CDD" id="cd07720">
    <property type="entry name" value="OPHC2-like_MBL-fold"/>
    <property type="match status" value="1"/>
</dbReference>